<dbReference type="EMBL" id="FTPD01000067">
    <property type="protein sequence ID" value="SIT59479.1"/>
    <property type="molecule type" value="Genomic_DNA"/>
</dbReference>
<sequence length="148" mass="15679">MIVEYWPLSPAAAGFGAAAWLFRPIDAVVAWSMRVLLRFTCRLETAFFATTGFFAETAFFAETFSAFADAGFFAFTAAAFFTVAEAVLFSPASCPAFGVAVLSDAVMKPWSARWLKGAPLAAPMAKVITPAATAAVKTVNFCMGSCSV</sequence>
<proteinExistence type="predicted"/>
<keyword evidence="2" id="KW-1185">Reference proteome</keyword>
<accession>A0A1R3VHS8</accession>
<dbReference type="Proteomes" id="UP000188388">
    <property type="component" value="Unassembled WGS sequence"/>
</dbReference>
<name>A0A1R3VHS8_9HYPH</name>
<evidence type="ECO:0000313" key="1">
    <source>
        <dbReference type="EMBL" id="SIT59479.1"/>
    </source>
</evidence>
<organism evidence="1 2">
    <name type="scientific">Mesorhizobium prunaredense</name>
    <dbReference type="NCBI Taxonomy" id="1631249"/>
    <lineage>
        <taxon>Bacteria</taxon>
        <taxon>Pseudomonadati</taxon>
        <taxon>Pseudomonadota</taxon>
        <taxon>Alphaproteobacteria</taxon>
        <taxon>Hyphomicrobiales</taxon>
        <taxon>Phyllobacteriaceae</taxon>
        <taxon>Mesorhizobium</taxon>
    </lineage>
</organism>
<protein>
    <submittedName>
        <fullName evidence="1">Uncharacterized protein</fullName>
    </submittedName>
</protein>
<dbReference type="AlphaFoldDB" id="A0A1R3VHS8"/>
<evidence type="ECO:0000313" key="2">
    <source>
        <dbReference type="Proteomes" id="UP000188388"/>
    </source>
</evidence>
<reference evidence="2" key="1">
    <citation type="submission" date="2017-01" db="EMBL/GenBank/DDBJ databases">
        <authorList>
            <person name="Brunel B."/>
        </authorList>
    </citation>
    <scope>NUCLEOTIDE SEQUENCE [LARGE SCALE GENOMIC DNA]</scope>
</reference>
<gene>
    <name evidence="1" type="ORF">BQ8794_70409</name>
</gene>